<dbReference type="GO" id="GO:0006091">
    <property type="term" value="P:generation of precursor metabolites and energy"/>
    <property type="evidence" value="ECO:0007669"/>
    <property type="project" value="UniProtKB-ARBA"/>
</dbReference>
<dbReference type="EMBL" id="VSSQ01006826">
    <property type="protein sequence ID" value="MPM33980.1"/>
    <property type="molecule type" value="Genomic_DNA"/>
</dbReference>
<dbReference type="EC" id="5.1.3.1" evidence="11"/>
<accession>A0A644YZE7</accession>
<keyword evidence="10" id="KW-0119">Carbohydrate metabolism</keyword>
<keyword evidence="8" id="KW-0464">Manganese</keyword>
<evidence type="ECO:0000256" key="4">
    <source>
        <dbReference type="ARBA" id="ARBA00011738"/>
    </source>
</evidence>
<comment type="cofactor">
    <cofactor evidence="1">
        <name>Mn(2+)</name>
        <dbReference type="ChEBI" id="CHEBI:29035"/>
    </cofactor>
</comment>
<dbReference type="NCBIfam" id="NF004076">
    <property type="entry name" value="PRK05581.1-4"/>
    <property type="match status" value="1"/>
</dbReference>
<evidence type="ECO:0000256" key="7">
    <source>
        <dbReference type="ARBA" id="ARBA00023004"/>
    </source>
</evidence>
<keyword evidence="9 11" id="KW-0413">Isomerase</keyword>
<evidence type="ECO:0000256" key="9">
    <source>
        <dbReference type="ARBA" id="ARBA00023235"/>
    </source>
</evidence>
<dbReference type="InterPro" id="IPR011060">
    <property type="entry name" value="RibuloseP-bd_barrel"/>
</dbReference>
<reference evidence="11" key="1">
    <citation type="submission" date="2019-08" db="EMBL/GenBank/DDBJ databases">
        <authorList>
            <person name="Kucharzyk K."/>
            <person name="Murdoch R.W."/>
            <person name="Higgins S."/>
            <person name="Loffler F."/>
        </authorList>
    </citation>
    <scope>NUCLEOTIDE SEQUENCE</scope>
</reference>
<comment type="subunit">
    <text evidence="4">Homodimer.</text>
</comment>
<comment type="cofactor">
    <cofactor evidence="2">
        <name>Zn(2+)</name>
        <dbReference type="ChEBI" id="CHEBI:29105"/>
    </cofactor>
</comment>
<dbReference type="FunFam" id="3.20.20.70:FF:000191">
    <property type="entry name" value="ribulose-phosphate 3-epimerase isoform X2"/>
    <property type="match status" value="1"/>
</dbReference>
<evidence type="ECO:0000256" key="6">
    <source>
        <dbReference type="ARBA" id="ARBA00022833"/>
    </source>
</evidence>
<dbReference type="GO" id="GO:0005975">
    <property type="term" value="P:carbohydrate metabolic process"/>
    <property type="evidence" value="ECO:0007669"/>
    <property type="project" value="InterPro"/>
</dbReference>
<gene>
    <name evidence="11" type="primary">rpe_24</name>
    <name evidence="11" type="ORF">SDC9_80561</name>
</gene>
<dbReference type="PANTHER" id="PTHR11749">
    <property type="entry name" value="RIBULOSE-5-PHOSPHATE-3-EPIMERASE"/>
    <property type="match status" value="1"/>
</dbReference>
<dbReference type="SUPFAM" id="SSF51366">
    <property type="entry name" value="Ribulose-phoshate binding barrel"/>
    <property type="match status" value="1"/>
</dbReference>
<organism evidence="11">
    <name type="scientific">bioreactor metagenome</name>
    <dbReference type="NCBI Taxonomy" id="1076179"/>
    <lineage>
        <taxon>unclassified sequences</taxon>
        <taxon>metagenomes</taxon>
        <taxon>ecological metagenomes</taxon>
    </lineage>
</organism>
<evidence type="ECO:0000256" key="2">
    <source>
        <dbReference type="ARBA" id="ARBA00001947"/>
    </source>
</evidence>
<evidence type="ECO:0000256" key="10">
    <source>
        <dbReference type="ARBA" id="ARBA00023277"/>
    </source>
</evidence>
<dbReference type="Gene3D" id="3.20.20.70">
    <property type="entry name" value="Aldolase class I"/>
    <property type="match status" value="1"/>
</dbReference>
<sequence>MNQACLPIFPSIMCSKPWEVRDYLAAFEEAGVCAVHFDVMDGHYVPNIMLGTNTFDDIRSMTNLPIDVHLMCLEPERYLPYFKFREGDWVSFHPEVSNQSYRLMQNLRDRGLKAGLALSPGVSVGYLEECLNVLDFVLIMAVNPGFAGQKMVPDHLDKIRRVRAVTSKAAQKVEIIVDGNTTLENAKNMFQAGASGFVTGTSSMMKEGAASFARLYTEYCGALTKAN</sequence>
<comment type="caution">
    <text evidence="11">The sequence shown here is derived from an EMBL/GenBank/DDBJ whole genome shotgun (WGS) entry which is preliminary data.</text>
</comment>
<evidence type="ECO:0000313" key="11">
    <source>
        <dbReference type="EMBL" id="MPM33980.1"/>
    </source>
</evidence>
<proteinExistence type="predicted"/>
<keyword evidence="7" id="KW-0408">Iron</keyword>
<dbReference type="AlphaFoldDB" id="A0A644YZE7"/>
<evidence type="ECO:0000256" key="1">
    <source>
        <dbReference type="ARBA" id="ARBA00001936"/>
    </source>
</evidence>
<evidence type="ECO:0000256" key="8">
    <source>
        <dbReference type="ARBA" id="ARBA00023211"/>
    </source>
</evidence>
<name>A0A644YZE7_9ZZZZ</name>
<evidence type="ECO:0000256" key="5">
    <source>
        <dbReference type="ARBA" id="ARBA00022723"/>
    </source>
</evidence>
<dbReference type="GO" id="GO:1901135">
    <property type="term" value="P:carbohydrate derivative metabolic process"/>
    <property type="evidence" value="ECO:0007669"/>
    <property type="project" value="UniProtKB-ARBA"/>
</dbReference>
<keyword evidence="6" id="KW-0862">Zinc</keyword>
<dbReference type="GO" id="GO:0006163">
    <property type="term" value="P:purine nucleotide metabolic process"/>
    <property type="evidence" value="ECO:0007669"/>
    <property type="project" value="UniProtKB-ARBA"/>
</dbReference>
<evidence type="ECO:0000256" key="3">
    <source>
        <dbReference type="ARBA" id="ARBA00001954"/>
    </source>
</evidence>
<dbReference type="GO" id="GO:0046496">
    <property type="term" value="P:nicotinamide nucleotide metabolic process"/>
    <property type="evidence" value="ECO:0007669"/>
    <property type="project" value="UniProtKB-ARBA"/>
</dbReference>
<protein>
    <submittedName>
        <fullName evidence="11">Ribulose-phosphate 3-epimerase</fullName>
        <ecNumber evidence="11">5.1.3.1</ecNumber>
    </submittedName>
</protein>
<dbReference type="GO" id="GO:0046872">
    <property type="term" value="F:metal ion binding"/>
    <property type="evidence" value="ECO:0007669"/>
    <property type="project" value="UniProtKB-KW"/>
</dbReference>
<dbReference type="InterPro" id="IPR013785">
    <property type="entry name" value="Aldolase_TIM"/>
</dbReference>
<dbReference type="Pfam" id="PF00834">
    <property type="entry name" value="Ribul_P_3_epim"/>
    <property type="match status" value="1"/>
</dbReference>
<comment type="cofactor">
    <cofactor evidence="3">
        <name>Fe(2+)</name>
        <dbReference type="ChEBI" id="CHEBI:29033"/>
    </cofactor>
</comment>
<dbReference type="CDD" id="cd00429">
    <property type="entry name" value="RPE"/>
    <property type="match status" value="1"/>
</dbReference>
<keyword evidence="5" id="KW-0479">Metal-binding</keyword>
<dbReference type="InterPro" id="IPR000056">
    <property type="entry name" value="Ribul_P_3_epim-like"/>
</dbReference>
<dbReference type="GO" id="GO:0004750">
    <property type="term" value="F:D-ribulose-phosphate 3-epimerase activity"/>
    <property type="evidence" value="ECO:0007669"/>
    <property type="project" value="UniProtKB-EC"/>
</dbReference>